<accession>A0A363NQN3</accession>
<dbReference type="AlphaFoldDB" id="A0A363NQN3"/>
<reference evidence="2 3" key="1">
    <citation type="submission" date="2018-04" db="EMBL/GenBank/DDBJ databases">
        <title>Sphingobacterium sp. M46 Genome.</title>
        <authorList>
            <person name="Cheng J."/>
            <person name="Li Y."/>
        </authorList>
    </citation>
    <scope>NUCLEOTIDE SEQUENCE [LARGE SCALE GENOMIC DNA]</scope>
    <source>
        <strain evidence="2 3">M46</strain>
    </source>
</reference>
<gene>
    <name evidence="2" type="ORF">DCO56_19570</name>
</gene>
<dbReference type="EMBL" id="QCXX01000005">
    <property type="protein sequence ID" value="PUV23116.1"/>
    <property type="molecule type" value="Genomic_DNA"/>
</dbReference>
<dbReference type="OrthoDB" id="701576at2"/>
<dbReference type="RefSeq" id="WP_108635436.1">
    <property type="nucleotide sequence ID" value="NZ_DAMCKI010000027.1"/>
</dbReference>
<sequence length="251" mass="27725">MKTLKTMALTALFAFIALSVSAQKKYTLRVNPDEGKKIAQNVIMAMDIETGEQKIVTDLTMGFDITNTAKKDNSFLFELVYTGINMKMSGEAMEMTYDSKNPEANEFSKQMHATVGKLVDSKIGFSIDQLGKSSDIQLPEGVNLPFDRSMFENISTVLPEQAIAVGESWSSKTESEESGLLIENKMTLAEVNEQGYKVNVEGKMFGSDAKQVGSIQGFYVLDKKSCLTKITEMTSDVDMPEAKIKTVIKCQ</sequence>
<dbReference type="Pfam" id="PF19777">
    <property type="entry name" value="DUF6263"/>
    <property type="match status" value="1"/>
</dbReference>
<evidence type="ECO:0000313" key="3">
    <source>
        <dbReference type="Proteomes" id="UP000250831"/>
    </source>
</evidence>
<evidence type="ECO:0000313" key="2">
    <source>
        <dbReference type="EMBL" id="PUV23116.1"/>
    </source>
</evidence>
<dbReference type="Proteomes" id="UP000250831">
    <property type="component" value="Unassembled WGS sequence"/>
</dbReference>
<organism evidence="2 3">
    <name type="scientific">Sphingobacterium athyrii</name>
    <dbReference type="NCBI Taxonomy" id="2152717"/>
    <lineage>
        <taxon>Bacteria</taxon>
        <taxon>Pseudomonadati</taxon>
        <taxon>Bacteroidota</taxon>
        <taxon>Sphingobacteriia</taxon>
        <taxon>Sphingobacteriales</taxon>
        <taxon>Sphingobacteriaceae</taxon>
        <taxon>Sphingobacterium</taxon>
    </lineage>
</organism>
<keyword evidence="1" id="KW-0732">Signal</keyword>
<proteinExistence type="predicted"/>
<feature type="signal peptide" evidence="1">
    <location>
        <begin position="1"/>
        <end position="22"/>
    </location>
</feature>
<feature type="chain" id="PRO_5016875200" evidence="1">
    <location>
        <begin position="23"/>
        <end position="251"/>
    </location>
</feature>
<dbReference type="InterPro" id="IPR046230">
    <property type="entry name" value="DUF6263"/>
</dbReference>
<name>A0A363NQN3_9SPHI</name>
<protein>
    <submittedName>
        <fullName evidence="2">Uncharacterized protein</fullName>
    </submittedName>
</protein>
<evidence type="ECO:0000256" key="1">
    <source>
        <dbReference type="SAM" id="SignalP"/>
    </source>
</evidence>
<keyword evidence="3" id="KW-1185">Reference proteome</keyword>
<comment type="caution">
    <text evidence="2">The sequence shown here is derived from an EMBL/GenBank/DDBJ whole genome shotgun (WGS) entry which is preliminary data.</text>
</comment>